<protein>
    <submittedName>
        <fullName evidence="1">Uncharacterized protein</fullName>
    </submittedName>
</protein>
<dbReference type="KEGG" id="mec:Q7C_1328"/>
<reference evidence="1 2" key="1">
    <citation type="journal article" date="2012" name="J. Bacteriol.">
        <title>Complete genome sequences of Methylophaga sp. strain JAM1 and Methylophaga sp. strain JAM7.</title>
        <authorList>
            <person name="Villeneuve C."/>
            <person name="Martineau C."/>
            <person name="Mauffrey F."/>
            <person name="Villemur R."/>
        </authorList>
    </citation>
    <scope>NUCLEOTIDE SEQUENCE [LARGE SCALE GENOMIC DNA]</scope>
    <source>
        <strain evidence="1 2">JAM7</strain>
    </source>
</reference>
<proteinExistence type="predicted"/>
<dbReference type="EMBL" id="CP003380">
    <property type="protein sequence ID" value="AFJ02478.1"/>
    <property type="molecule type" value="Genomic_DNA"/>
</dbReference>
<name>I1YHT5_METFJ</name>
<dbReference type="HOGENOM" id="CLU_3329989_0_0_6"/>
<evidence type="ECO:0000313" key="1">
    <source>
        <dbReference type="EMBL" id="AFJ02478.1"/>
    </source>
</evidence>
<organism evidence="1 2">
    <name type="scientific">Methylophaga frappieri (strain ATCC BAA-2434 / DSM 25690 / JAM7)</name>
    <dbReference type="NCBI Taxonomy" id="754477"/>
    <lineage>
        <taxon>Bacteria</taxon>
        <taxon>Pseudomonadati</taxon>
        <taxon>Pseudomonadota</taxon>
        <taxon>Gammaproteobacteria</taxon>
        <taxon>Thiotrichales</taxon>
        <taxon>Piscirickettsiaceae</taxon>
        <taxon>Methylophaga</taxon>
    </lineage>
</organism>
<dbReference type="AlphaFoldDB" id="I1YHT5"/>
<dbReference type="STRING" id="754477.Q7C_1328"/>
<sequence>MNSLFNDANNTGFCFFAPVSTGSGKQDNGYHHHSFAIS</sequence>
<keyword evidence="2" id="KW-1185">Reference proteome</keyword>
<dbReference type="PATRIC" id="fig|754477.3.peg.1309"/>
<accession>I1YHT5</accession>
<evidence type="ECO:0000313" key="2">
    <source>
        <dbReference type="Proteomes" id="UP000009145"/>
    </source>
</evidence>
<gene>
    <name evidence="1" type="ordered locus">Q7C_1328</name>
</gene>
<dbReference type="Proteomes" id="UP000009145">
    <property type="component" value="Chromosome"/>
</dbReference>